<dbReference type="AlphaFoldDB" id="A0A3G8M2U9"/>
<evidence type="ECO:0000256" key="1">
    <source>
        <dbReference type="ARBA" id="ARBA00022679"/>
    </source>
</evidence>
<dbReference type="Proteomes" id="UP000273982">
    <property type="component" value="Chromosome"/>
</dbReference>
<dbReference type="InterPro" id="IPR029069">
    <property type="entry name" value="HotDog_dom_sf"/>
</dbReference>
<sequence>MRSNKLFNELAVGQEASIARVVAPEDFIVFAHASGNLNPAHLPDEKNDRGSEAVAPAMWVGSLFSAVLGNLLPGAGTSYLSQTLRFNVRAHIGDSLLVSVRVEELRPPSTVMLRTQVHRGSELVVDGMAEVLAPTIRQTIDEEALPGLTLQRHVHMDRLLAACASLAALPTAVVAPEEENALLGALAGAREKLIVPILIGDEKKIRSVAASCGADLTGIAIENACSHDAAAARAVELVHQGAVAAVMKGHLHTDELLKHVVKSQGGLRVGRRISHVFIMDAPTLKQLVLVTDAAVNIAPTLEEKVDIVQNAIDLGIALGIDRPKVGVLSAVETVNPKIQSTLDAAALSKMAERNQIRGGDVDGPLAMDNALSLTAARSKGIHSLVAGRADILVVPNLESGNILAKELTYAAQAEGAGLIIGAKVPILLTSRADDEQSRLFSCAVASLYAHWLATGQSAVEAEEALREAAQ</sequence>
<proteinExistence type="predicted"/>
<dbReference type="EMBL" id="CP034086">
    <property type="protein sequence ID" value="AZG76299.1"/>
    <property type="molecule type" value="Genomic_DNA"/>
</dbReference>
<dbReference type="NCBIfam" id="NF008852">
    <property type="entry name" value="PRK11890.1"/>
    <property type="match status" value="1"/>
</dbReference>
<dbReference type="SUPFAM" id="SSF53659">
    <property type="entry name" value="Isocitrate/Isopropylmalate dehydrogenase-like"/>
    <property type="match status" value="1"/>
</dbReference>
<accession>A0A3G8M2U9</accession>
<dbReference type="CDD" id="cd03449">
    <property type="entry name" value="R_hydratase"/>
    <property type="match status" value="1"/>
</dbReference>
<dbReference type="KEGG" id="mros:EHO51_05915"/>
<keyword evidence="2" id="KW-0012">Acyltransferase</keyword>
<organism evidence="4 5">
    <name type="scientific">Methylocystis rosea</name>
    <dbReference type="NCBI Taxonomy" id="173366"/>
    <lineage>
        <taxon>Bacteria</taxon>
        <taxon>Pseudomonadati</taxon>
        <taxon>Pseudomonadota</taxon>
        <taxon>Alphaproteobacteria</taxon>
        <taxon>Hyphomicrobiales</taxon>
        <taxon>Methylocystaceae</taxon>
        <taxon>Methylocystis</taxon>
    </lineage>
</organism>
<dbReference type="Pfam" id="PF01515">
    <property type="entry name" value="PTA_PTB"/>
    <property type="match status" value="1"/>
</dbReference>
<dbReference type="RefSeq" id="WP_124738116.1">
    <property type="nucleotide sequence ID" value="NZ_CP034086.1"/>
</dbReference>
<evidence type="ECO:0000313" key="4">
    <source>
        <dbReference type="EMBL" id="AZG76299.1"/>
    </source>
</evidence>
<reference evidence="4 5" key="1">
    <citation type="submission" date="2018-11" db="EMBL/GenBank/DDBJ databases">
        <title>Genome squencing of methanotrophic bacteria isolated from alkaline groundwater in Korea.</title>
        <authorList>
            <person name="Nguyen L.N."/>
        </authorList>
    </citation>
    <scope>NUCLEOTIDE SEQUENCE [LARGE SCALE GENOMIC DNA]</scope>
    <source>
        <strain evidence="4 5">GW6</strain>
    </source>
</reference>
<protein>
    <submittedName>
        <fullName evidence="4">Bifunctional enoyl-CoA hydratase/phosphate acetyltransferase</fullName>
    </submittedName>
</protein>
<dbReference type="SUPFAM" id="SSF54637">
    <property type="entry name" value="Thioesterase/thiol ester dehydrase-isomerase"/>
    <property type="match status" value="1"/>
</dbReference>
<dbReference type="Gene3D" id="3.10.129.10">
    <property type="entry name" value="Hotdog Thioesterase"/>
    <property type="match status" value="1"/>
</dbReference>
<gene>
    <name evidence="4" type="ORF">EHO51_05915</name>
</gene>
<dbReference type="InterPro" id="IPR050500">
    <property type="entry name" value="Phos_Acetyltrans/Butyryltrans"/>
</dbReference>
<feature type="domain" description="Phosphate acetyl/butaryl transferase" evidence="3">
    <location>
        <begin position="232"/>
        <end position="444"/>
    </location>
</feature>
<dbReference type="Gene3D" id="3.40.718.10">
    <property type="entry name" value="Isopropylmalate Dehydrogenase"/>
    <property type="match status" value="1"/>
</dbReference>
<dbReference type="GO" id="GO:0016746">
    <property type="term" value="F:acyltransferase activity"/>
    <property type="evidence" value="ECO:0007669"/>
    <property type="project" value="UniProtKB-KW"/>
</dbReference>
<dbReference type="NCBIfam" id="NF006045">
    <property type="entry name" value="PRK08190.1"/>
    <property type="match status" value="1"/>
</dbReference>
<dbReference type="InterPro" id="IPR002505">
    <property type="entry name" value="PTA_PTB"/>
</dbReference>
<dbReference type="PANTHER" id="PTHR43356">
    <property type="entry name" value="PHOSPHATE ACETYLTRANSFERASE"/>
    <property type="match status" value="1"/>
</dbReference>
<dbReference type="PANTHER" id="PTHR43356:SF2">
    <property type="entry name" value="PHOSPHATE ACETYLTRANSFERASE"/>
    <property type="match status" value="1"/>
</dbReference>
<evidence type="ECO:0000259" key="3">
    <source>
        <dbReference type="Pfam" id="PF01515"/>
    </source>
</evidence>
<name>A0A3G8M2U9_9HYPH</name>
<evidence type="ECO:0000256" key="2">
    <source>
        <dbReference type="ARBA" id="ARBA00023315"/>
    </source>
</evidence>
<keyword evidence="1 4" id="KW-0808">Transferase</keyword>
<evidence type="ECO:0000313" key="5">
    <source>
        <dbReference type="Proteomes" id="UP000273982"/>
    </source>
</evidence>